<evidence type="ECO:0000313" key="5">
    <source>
        <dbReference type="Proteomes" id="UP000580856"/>
    </source>
</evidence>
<comment type="subcellular location">
    <subcellularLocation>
        <location evidence="1">Cell membrane</location>
        <topology evidence="1">Multi-pass membrane protein</topology>
    </subcellularLocation>
</comment>
<feature type="transmembrane region" description="Helical" evidence="2">
    <location>
        <begin position="12"/>
        <end position="33"/>
    </location>
</feature>
<dbReference type="GO" id="GO:0034220">
    <property type="term" value="P:monoatomic ion transmembrane transport"/>
    <property type="evidence" value="ECO:0007669"/>
    <property type="project" value="UniProtKB-KW"/>
</dbReference>
<evidence type="ECO:0000256" key="1">
    <source>
        <dbReference type="ARBA" id="ARBA00004651"/>
    </source>
</evidence>
<dbReference type="InterPro" id="IPR036291">
    <property type="entry name" value="NAD(P)-bd_dom_sf"/>
</dbReference>
<feature type="domain" description="RCK N-terminal" evidence="3">
    <location>
        <begin position="112"/>
        <end position="245"/>
    </location>
</feature>
<keyword evidence="4" id="KW-0407">Ion channel</keyword>
<dbReference type="GO" id="GO:0006813">
    <property type="term" value="P:potassium ion transport"/>
    <property type="evidence" value="ECO:0007669"/>
    <property type="project" value="InterPro"/>
</dbReference>
<evidence type="ECO:0000313" key="4">
    <source>
        <dbReference type="EMBL" id="NJB68105.1"/>
    </source>
</evidence>
<dbReference type="SUPFAM" id="SSF51735">
    <property type="entry name" value="NAD(P)-binding Rossmann-fold domains"/>
    <property type="match status" value="1"/>
</dbReference>
<dbReference type="PANTHER" id="PTHR43833">
    <property type="entry name" value="POTASSIUM CHANNEL PROTEIN 2-RELATED-RELATED"/>
    <property type="match status" value="1"/>
</dbReference>
<dbReference type="InterPro" id="IPR050721">
    <property type="entry name" value="Trk_Ktr_HKT_K-transport"/>
</dbReference>
<gene>
    <name evidence="4" type="ORF">GGQ74_001778</name>
</gene>
<name>A0A846QRS5_9BACT</name>
<dbReference type="RefSeq" id="WP_167941200.1">
    <property type="nucleotide sequence ID" value="NZ_JAATJA010000002.1"/>
</dbReference>
<dbReference type="AlphaFoldDB" id="A0A846QRS5"/>
<dbReference type="InterPro" id="IPR013099">
    <property type="entry name" value="K_chnl_dom"/>
</dbReference>
<organism evidence="4 5">
    <name type="scientific">Desulfobaculum xiamenense</name>
    <dbReference type="NCBI Taxonomy" id="995050"/>
    <lineage>
        <taxon>Bacteria</taxon>
        <taxon>Pseudomonadati</taxon>
        <taxon>Thermodesulfobacteriota</taxon>
        <taxon>Desulfovibrionia</taxon>
        <taxon>Desulfovibrionales</taxon>
        <taxon>Desulfovibrionaceae</taxon>
        <taxon>Desulfobaculum</taxon>
    </lineage>
</organism>
<keyword evidence="2" id="KW-1133">Transmembrane helix</keyword>
<protein>
    <submittedName>
        <fullName evidence="4">Voltage-gated potassium channel</fullName>
    </submittedName>
</protein>
<evidence type="ECO:0000259" key="3">
    <source>
        <dbReference type="PROSITE" id="PS51201"/>
    </source>
</evidence>
<evidence type="ECO:0000256" key="2">
    <source>
        <dbReference type="SAM" id="Phobius"/>
    </source>
</evidence>
<dbReference type="PROSITE" id="PS51201">
    <property type="entry name" value="RCK_N"/>
    <property type="match status" value="1"/>
</dbReference>
<dbReference type="PRINTS" id="PR00169">
    <property type="entry name" value="KCHANNEL"/>
</dbReference>
<feature type="transmembrane region" description="Helical" evidence="2">
    <location>
        <begin position="45"/>
        <end position="65"/>
    </location>
</feature>
<feature type="transmembrane region" description="Helical" evidence="2">
    <location>
        <begin position="71"/>
        <end position="96"/>
    </location>
</feature>
<keyword evidence="2" id="KW-0812">Transmembrane</keyword>
<dbReference type="GO" id="GO:0005886">
    <property type="term" value="C:plasma membrane"/>
    <property type="evidence" value="ECO:0007669"/>
    <property type="project" value="UniProtKB-SubCell"/>
</dbReference>
<proteinExistence type="predicted"/>
<dbReference type="Proteomes" id="UP000580856">
    <property type="component" value="Unassembled WGS sequence"/>
</dbReference>
<comment type="caution">
    <text evidence="4">The sequence shown here is derived from an EMBL/GenBank/DDBJ whole genome shotgun (WGS) entry which is preliminary data.</text>
</comment>
<dbReference type="SUPFAM" id="SSF81324">
    <property type="entry name" value="Voltage-gated potassium channels"/>
    <property type="match status" value="1"/>
</dbReference>
<dbReference type="Pfam" id="PF02254">
    <property type="entry name" value="TrkA_N"/>
    <property type="match status" value="1"/>
</dbReference>
<dbReference type="Pfam" id="PF07885">
    <property type="entry name" value="Ion_trans_2"/>
    <property type="match status" value="1"/>
</dbReference>
<keyword evidence="5" id="KW-1185">Reference proteome</keyword>
<dbReference type="Gene3D" id="1.10.287.70">
    <property type="match status" value="1"/>
</dbReference>
<accession>A0A846QRS5</accession>
<reference evidence="4 5" key="1">
    <citation type="submission" date="2020-03" db="EMBL/GenBank/DDBJ databases">
        <title>Genomic Encyclopedia of Type Strains, Phase IV (KMG-IV): sequencing the most valuable type-strain genomes for metagenomic binning, comparative biology and taxonomic classification.</title>
        <authorList>
            <person name="Goeker M."/>
        </authorList>
    </citation>
    <scope>NUCLEOTIDE SEQUENCE [LARGE SCALE GENOMIC DNA]</scope>
    <source>
        <strain evidence="4 5">DSM 24233</strain>
    </source>
</reference>
<dbReference type="InterPro" id="IPR003148">
    <property type="entry name" value="RCK_N"/>
</dbReference>
<dbReference type="PANTHER" id="PTHR43833:SF9">
    <property type="entry name" value="POTASSIUM CHANNEL PROTEIN YUGO-RELATED"/>
    <property type="match status" value="1"/>
</dbReference>
<keyword evidence="4" id="KW-0813">Transport</keyword>
<sequence length="381" mass="41617">MTTTRTAFRNPFHKLLLFIALLLCLSSVGFYLIELRPQGRDDFLSAVWWAVVTLTTVGYGDLVPATTEGRILGLLVMISGIGMVSTLTGNLASLIVERHAKRRKGLLKVNLSGHVIIVGWNSYAPNLVRTLKETGVLRGSELTLVNNLPAEEREALAFQLEMENRLHFVYGDPTHENVIHRASPTQARVVYILSQAGMPPQDADQQNLYAALIVRGLAPKAKIYAEVMLAENYTHLLRAGVDEIVARGEMTSLILGLMGATPSVWPFLQRLVGVQGPGCLDYRALSADERRMNWGELVATRQTGAGELPLALCKESRDLNLKDMLDEGSALDQFILELFTATGQQTSLGQSGPDILVNPEQAQPLADYDGILFLKPAASGG</sequence>
<dbReference type="Gene3D" id="3.40.50.720">
    <property type="entry name" value="NAD(P)-binding Rossmann-like Domain"/>
    <property type="match status" value="1"/>
</dbReference>
<keyword evidence="4" id="KW-0406">Ion transport</keyword>
<dbReference type="EMBL" id="JAATJA010000002">
    <property type="protein sequence ID" value="NJB68105.1"/>
    <property type="molecule type" value="Genomic_DNA"/>
</dbReference>
<keyword evidence="2" id="KW-0472">Membrane</keyword>